<evidence type="ECO:0000256" key="1">
    <source>
        <dbReference type="SAM" id="MobiDB-lite"/>
    </source>
</evidence>
<evidence type="ECO:0000313" key="3">
    <source>
        <dbReference type="Proteomes" id="UP000244180"/>
    </source>
</evidence>
<comment type="caution">
    <text evidence="2">The sequence shown here is derived from an EMBL/GenBank/DDBJ whole genome shotgun (WGS) entry which is preliminary data.</text>
</comment>
<feature type="region of interest" description="Disordered" evidence="1">
    <location>
        <begin position="1"/>
        <end position="49"/>
    </location>
</feature>
<dbReference type="Proteomes" id="UP000244180">
    <property type="component" value="Unassembled WGS sequence"/>
</dbReference>
<reference evidence="2 3" key="1">
    <citation type="submission" date="2017-08" db="EMBL/GenBank/DDBJ databases">
        <title>Burning lignite coal seam in the remote Altai Mountains harbors a hydrogen-driven thermophilic microbial community.</title>
        <authorList>
            <person name="Kadnikov V.V."/>
            <person name="Mardanov A.V."/>
            <person name="Ivasenko D."/>
            <person name="Beletsky A.V."/>
            <person name="Karnachuk O.V."/>
            <person name="Ravin N.V."/>
        </authorList>
    </citation>
    <scope>NUCLEOTIDE SEQUENCE [LARGE SCALE GENOMIC DNA]</scope>
    <source>
        <strain evidence="2">AL33</strain>
    </source>
</reference>
<dbReference type="EMBL" id="PEBV01000052">
    <property type="protein sequence ID" value="PTQ51061.1"/>
    <property type="molecule type" value="Genomic_DNA"/>
</dbReference>
<name>A0A2T5G4D8_HYDSH</name>
<dbReference type="AlphaFoldDB" id="A0A2T5G4D8"/>
<evidence type="ECO:0000313" key="2">
    <source>
        <dbReference type="EMBL" id="PTQ51061.1"/>
    </source>
</evidence>
<accession>A0A2T5G4D8</accession>
<sequence>MATNEHGDGPTRKKSAAADGEAVSVAGSKKTAAADGEAVFSEPINRDGK</sequence>
<protein>
    <submittedName>
        <fullName evidence="2">Uncharacterized protein</fullName>
    </submittedName>
</protein>
<gene>
    <name evidence="2" type="ORF">HSCHL_1552</name>
</gene>
<feature type="compositionally biased region" description="Basic and acidic residues" evidence="1">
    <location>
        <begin position="1"/>
        <end position="11"/>
    </location>
</feature>
<proteinExistence type="predicted"/>
<organism evidence="2 3">
    <name type="scientific">Hydrogenibacillus schlegelii</name>
    <name type="common">Bacillus schlegelii</name>
    <dbReference type="NCBI Taxonomy" id="1484"/>
    <lineage>
        <taxon>Bacteria</taxon>
        <taxon>Bacillati</taxon>
        <taxon>Bacillota</taxon>
        <taxon>Bacilli</taxon>
        <taxon>Bacillales</taxon>
        <taxon>Bacillales Family X. Incertae Sedis</taxon>
        <taxon>Hydrogenibacillus</taxon>
    </lineage>
</organism>